<feature type="coiled-coil region" evidence="10">
    <location>
        <begin position="89"/>
        <end position="116"/>
    </location>
</feature>
<keyword evidence="4" id="KW-0677">Repeat</keyword>
<evidence type="ECO:0000256" key="6">
    <source>
        <dbReference type="ARBA" id="ARBA00023212"/>
    </source>
</evidence>
<dbReference type="Gene3D" id="1.25.40.10">
    <property type="entry name" value="Tetratricopeptide repeat domain"/>
    <property type="match status" value="2"/>
</dbReference>
<evidence type="ECO:0000256" key="10">
    <source>
        <dbReference type="SAM" id="Coils"/>
    </source>
</evidence>
<gene>
    <name evidence="11" type="ORF">CLUMA_CG008425</name>
</gene>
<keyword evidence="5 9" id="KW-0802">TPR repeat</keyword>
<dbReference type="InterPro" id="IPR049039">
    <property type="entry name" value="RMD1-3_a_helical_rpt"/>
</dbReference>
<evidence type="ECO:0000256" key="1">
    <source>
        <dbReference type="ARBA" id="ARBA00004245"/>
    </source>
</evidence>
<evidence type="ECO:0000256" key="8">
    <source>
        <dbReference type="ARBA" id="ARBA00041958"/>
    </source>
</evidence>
<dbReference type="STRING" id="568069.A0A1J1I7K1"/>
<evidence type="ECO:0000256" key="9">
    <source>
        <dbReference type="PROSITE-ProRule" id="PRU00339"/>
    </source>
</evidence>
<dbReference type="InterPro" id="IPR011990">
    <property type="entry name" value="TPR-like_helical_dom_sf"/>
</dbReference>
<protein>
    <recommendedName>
        <fullName evidence="7">Regulator of microtubule dynamics protein 1</fullName>
    </recommendedName>
    <alternativeName>
        <fullName evidence="8">Protein FAM82B</fullName>
    </alternativeName>
</protein>
<comment type="subunit">
    <text evidence="2">Interacts with microtubules.</text>
</comment>
<dbReference type="GO" id="GO:0005876">
    <property type="term" value="C:spindle microtubule"/>
    <property type="evidence" value="ECO:0007669"/>
    <property type="project" value="TreeGrafter"/>
</dbReference>
<dbReference type="PANTHER" id="PTHR16056:SF16">
    <property type="entry name" value="REGULATOR OF MICROTUBULE DYNAMICS PROTEIN 1"/>
    <property type="match status" value="1"/>
</dbReference>
<comment type="subcellular location">
    <subcellularLocation>
        <location evidence="1">Cytoplasm</location>
        <location evidence="1">Cytoskeleton</location>
    </subcellularLocation>
</comment>
<dbReference type="GO" id="GO:0097431">
    <property type="term" value="C:mitotic spindle pole"/>
    <property type="evidence" value="ECO:0007669"/>
    <property type="project" value="TreeGrafter"/>
</dbReference>
<name>A0A1J1I7K1_9DIPT</name>
<sequence length="230" mass="26416">MTDLKVQLEKADQLVEDNKYQDAVDFLKTLDVSNPEVSRRLGRALFKLSGSESNNANKAQMIRDGYKFVSESLEKDDTNFATHKWYAILLDAKSNLDGIKERITQLENVKKHMMRAIELNPEDPTSRYILGEFAFGLADLPWYQRKIVSTIFATPPSGTYEEALESFLKAESLEADFYSMNKLMIGKCYYQLKNMEKAKEYLTKAVNIPVQNEDDRKCKSEAESLLKKVK</sequence>
<dbReference type="GO" id="GO:0008017">
    <property type="term" value="F:microtubule binding"/>
    <property type="evidence" value="ECO:0007669"/>
    <property type="project" value="TreeGrafter"/>
</dbReference>
<feature type="repeat" description="TPR" evidence="9">
    <location>
        <begin position="179"/>
        <end position="212"/>
    </location>
</feature>
<dbReference type="OrthoDB" id="69711at2759"/>
<evidence type="ECO:0000256" key="4">
    <source>
        <dbReference type="ARBA" id="ARBA00022737"/>
    </source>
</evidence>
<keyword evidence="3" id="KW-0963">Cytoplasm</keyword>
<dbReference type="PANTHER" id="PTHR16056">
    <property type="entry name" value="REGULATOR OF MICROTUBULE DYNAMICS PROTEIN"/>
    <property type="match status" value="1"/>
</dbReference>
<keyword evidence="12" id="KW-1185">Reference proteome</keyword>
<evidence type="ECO:0000256" key="7">
    <source>
        <dbReference type="ARBA" id="ARBA00039966"/>
    </source>
</evidence>
<evidence type="ECO:0000256" key="3">
    <source>
        <dbReference type="ARBA" id="ARBA00022490"/>
    </source>
</evidence>
<accession>A0A1J1I7K1</accession>
<keyword evidence="10" id="KW-0175">Coiled coil</keyword>
<evidence type="ECO:0000313" key="11">
    <source>
        <dbReference type="EMBL" id="CRK94934.1"/>
    </source>
</evidence>
<keyword evidence="6" id="KW-0206">Cytoskeleton</keyword>
<proteinExistence type="predicted"/>
<dbReference type="Proteomes" id="UP000183832">
    <property type="component" value="Unassembled WGS sequence"/>
</dbReference>
<evidence type="ECO:0000256" key="2">
    <source>
        <dbReference type="ARBA" id="ARBA00011375"/>
    </source>
</evidence>
<dbReference type="Pfam" id="PF21033">
    <property type="entry name" value="RMD1-3"/>
    <property type="match status" value="1"/>
</dbReference>
<dbReference type="AlphaFoldDB" id="A0A1J1I7K1"/>
<dbReference type="InterPro" id="IPR019734">
    <property type="entry name" value="TPR_rpt"/>
</dbReference>
<reference evidence="11 12" key="1">
    <citation type="submission" date="2015-04" db="EMBL/GenBank/DDBJ databases">
        <authorList>
            <person name="Syromyatnikov M.Y."/>
            <person name="Popov V.N."/>
        </authorList>
    </citation>
    <scope>NUCLEOTIDE SEQUENCE [LARGE SCALE GENOMIC DNA]</scope>
</reference>
<dbReference type="SUPFAM" id="SSF48452">
    <property type="entry name" value="TPR-like"/>
    <property type="match status" value="1"/>
</dbReference>
<dbReference type="EMBL" id="CVRI01000040">
    <property type="protein sequence ID" value="CRK94934.1"/>
    <property type="molecule type" value="Genomic_DNA"/>
</dbReference>
<organism evidence="11 12">
    <name type="scientific">Clunio marinus</name>
    <dbReference type="NCBI Taxonomy" id="568069"/>
    <lineage>
        <taxon>Eukaryota</taxon>
        <taxon>Metazoa</taxon>
        <taxon>Ecdysozoa</taxon>
        <taxon>Arthropoda</taxon>
        <taxon>Hexapoda</taxon>
        <taxon>Insecta</taxon>
        <taxon>Pterygota</taxon>
        <taxon>Neoptera</taxon>
        <taxon>Endopterygota</taxon>
        <taxon>Diptera</taxon>
        <taxon>Nematocera</taxon>
        <taxon>Chironomoidea</taxon>
        <taxon>Chironomidae</taxon>
        <taxon>Clunio</taxon>
    </lineage>
</organism>
<dbReference type="PROSITE" id="PS50005">
    <property type="entry name" value="TPR"/>
    <property type="match status" value="1"/>
</dbReference>
<evidence type="ECO:0000256" key="5">
    <source>
        <dbReference type="ARBA" id="ARBA00022803"/>
    </source>
</evidence>
<evidence type="ECO:0000313" key="12">
    <source>
        <dbReference type="Proteomes" id="UP000183832"/>
    </source>
</evidence>
<dbReference type="GO" id="GO:0005739">
    <property type="term" value="C:mitochondrion"/>
    <property type="evidence" value="ECO:0007669"/>
    <property type="project" value="TreeGrafter"/>
</dbReference>